<dbReference type="AlphaFoldDB" id="A0A7R9DU68"/>
<accession>A0A7R9DU68</accession>
<protein>
    <submittedName>
        <fullName evidence="1">Uncharacterized protein</fullName>
    </submittedName>
</protein>
<proteinExistence type="predicted"/>
<organism evidence="1">
    <name type="scientific">Timema poppense</name>
    <name type="common">Walking stick</name>
    <dbReference type="NCBI Taxonomy" id="170557"/>
    <lineage>
        <taxon>Eukaryota</taxon>
        <taxon>Metazoa</taxon>
        <taxon>Ecdysozoa</taxon>
        <taxon>Arthropoda</taxon>
        <taxon>Hexapoda</taxon>
        <taxon>Insecta</taxon>
        <taxon>Pterygota</taxon>
        <taxon>Neoptera</taxon>
        <taxon>Polyneoptera</taxon>
        <taxon>Phasmatodea</taxon>
        <taxon>Timematodea</taxon>
        <taxon>Timematoidea</taxon>
        <taxon>Timematidae</taxon>
        <taxon>Timema</taxon>
    </lineage>
</organism>
<sequence length="24" mass="2763">MDMLATRMFSSPILLEVAQEFYAV</sequence>
<name>A0A7R9DU68_TIMPO</name>
<reference evidence="1" key="1">
    <citation type="submission" date="2020-11" db="EMBL/GenBank/DDBJ databases">
        <authorList>
            <person name="Tran Van P."/>
        </authorList>
    </citation>
    <scope>NUCLEOTIDE SEQUENCE</scope>
</reference>
<gene>
    <name evidence="1" type="ORF">TPSB3V08_LOCUS14411</name>
</gene>
<dbReference type="EMBL" id="OD041125">
    <property type="protein sequence ID" value="CAD7420996.1"/>
    <property type="molecule type" value="Genomic_DNA"/>
</dbReference>
<evidence type="ECO:0000313" key="1">
    <source>
        <dbReference type="EMBL" id="CAD7420996.1"/>
    </source>
</evidence>